<dbReference type="InterPro" id="IPR039603">
    <property type="entry name" value="Ribosomal_mS41"/>
</dbReference>
<dbReference type="Pfam" id="PF09597">
    <property type="entry name" value="SAM_Ribosomal_mS41"/>
    <property type="match status" value="1"/>
</dbReference>
<dbReference type="EMBL" id="CP118375">
    <property type="protein sequence ID" value="WFD42318.1"/>
    <property type="molecule type" value="Genomic_DNA"/>
</dbReference>
<dbReference type="GO" id="GO:0005739">
    <property type="term" value="C:mitochondrion"/>
    <property type="evidence" value="ECO:0007669"/>
    <property type="project" value="UniProtKB-SubCell"/>
</dbReference>
<evidence type="ECO:0000256" key="2">
    <source>
        <dbReference type="ARBA" id="ARBA00010492"/>
    </source>
</evidence>
<protein>
    <recommendedName>
        <fullName evidence="4">Small ribosomal subunit protein mS41</fullName>
    </recommendedName>
</protein>
<keyword evidence="3" id="KW-0496">Mitochondrion</keyword>
<dbReference type="PANTHER" id="PTHR28235">
    <property type="entry name" value="PROTEIN FYV4, MITOCHONDRIAL"/>
    <property type="match status" value="1"/>
</dbReference>
<comment type="similarity">
    <text evidence="2">Belongs to the mitochondrion-specific ribosomal protein mS41 family.</text>
</comment>
<dbReference type="AlphaFoldDB" id="A0AAF0F431"/>
<gene>
    <name evidence="6" type="ORF">MPSI1_000960</name>
</gene>
<evidence type="ECO:0000313" key="7">
    <source>
        <dbReference type="Proteomes" id="UP001214628"/>
    </source>
</evidence>
<dbReference type="SMART" id="SM01238">
    <property type="entry name" value="IGR"/>
    <property type="match status" value="1"/>
</dbReference>
<feature type="domain" description="Small ribosomal subunit protein mS41 SAM" evidence="5">
    <location>
        <begin position="2"/>
        <end position="62"/>
    </location>
</feature>
<dbReference type="Proteomes" id="UP001214628">
    <property type="component" value="Chromosome 1"/>
</dbReference>
<comment type="subcellular location">
    <subcellularLocation>
        <location evidence="1">Mitochondrion</location>
    </subcellularLocation>
</comment>
<organism evidence="6 7">
    <name type="scientific">Malassezia psittaci</name>
    <dbReference type="NCBI Taxonomy" id="1821823"/>
    <lineage>
        <taxon>Eukaryota</taxon>
        <taxon>Fungi</taxon>
        <taxon>Dikarya</taxon>
        <taxon>Basidiomycota</taxon>
        <taxon>Ustilaginomycotina</taxon>
        <taxon>Malasseziomycetes</taxon>
        <taxon>Malasseziales</taxon>
        <taxon>Malasseziaceae</taxon>
        <taxon>Malassezia</taxon>
    </lineage>
</organism>
<accession>A0AAF0F431</accession>
<name>A0AAF0F431_9BASI</name>
<evidence type="ECO:0000256" key="1">
    <source>
        <dbReference type="ARBA" id="ARBA00004173"/>
    </source>
</evidence>
<keyword evidence="7" id="KW-1185">Reference proteome</keyword>
<proteinExistence type="inferred from homology"/>
<evidence type="ECO:0000256" key="3">
    <source>
        <dbReference type="ARBA" id="ARBA00023128"/>
    </source>
</evidence>
<dbReference type="InterPro" id="IPR019083">
    <property type="entry name" value="SAM_Ribosomal_mS41"/>
</dbReference>
<reference evidence="6" key="1">
    <citation type="submission" date="2023-02" db="EMBL/GenBank/DDBJ databases">
        <title>Mating type loci evolution in Malassezia.</title>
        <authorList>
            <person name="Coelho M.A."/>
        </authorList>
    </citation>
    <scope>NUCLEOTIDE SEQUENCE</scope>
    <source>
        <strain evidence="6">CBS 14136</strain>
    </source>
</reference>
<evidence type="ECO:0000313" key="6">
    <source>
        <dbReference type="EMBL" id="WFD42318.1"/>
    </source>
</evidence>
<evidence type="ECO:0000256" key="4">
    <source>
        <dbReference type="ARBA" id="ARBA00035129"/>
    </source>
</evidence>
<dbReference type="PANTHER" id="PTHR28235:SF1">
    <property type="entry name" value="SMALL RIBOSOMAL SUBUNIT PROTEIN MS41"/>
    <property type="match status" value="1"/>
</dbReference>
<sequence length="102" mass="11869">MAFLKAISKTRRNLAENSACVNAIGEDWDAMFRLTSYKLKGEGVPVKERKYLLWALEKYREGGDPHKFAYDTKKKKEVRGWGPRVQKNIRVRGMLRPGERRA</sequence>
<evidence type="ECO:0000259" key="5">
    <source>
        <dbReference type="SMART" id="SM01238"/>
    </source>
</evidence>